<accession>A0A1M6CFQ4</accession>
<dbReference type="Pfam" id="PF11760">
    <property type="entry name" value="CbiG_N"/>
    <property type="match status" value="1"/>
</dbReference>
<dbReference type="InterPro" id="IPR036518">
    <property type="entry name" value="CobE/GbiG_C_sf"/>
</dbReference>
<feature type="domain" description="CobE/GbiG C-terminal" evidence="1">
    <location>
        <begin position="176"/>
        <end position="292"/>
    </location>
</feature>
<sequence length="303" mass="33342">MLIIRVVYFTDNGKKISDKLNKIFIVETKPDDISLSDWTKDCFDTHLPIIFIGSTGIAVRTIAPFITSKLKDSPVIVIDELGKNVIPILSGHYGGANDLARIIGKAIGANPVITTATDINNVFAVDVFAKKNGLLITDKSLIKKVSAKALKGEALDIKESEDEIIIEGLKLIPKRLILGMGCKKGKTFEELKAFVNTFYNDDELEKNLYAIASIDVKSEEIGLIKLAEYYGVFFVTYSSEELDKVNGEFEESDFVKEQVGVGNVCERSALLLAGEGGVLVKKKVAQDGMTLAEAKRRKIYLAW</sequence>
<dbReference type="InterPro" id="IPR038029">
    <property type="entry name" value="GbiG_N_sf"/>
</dbReference>
<dbReference type="InterPro" id="IPR021744">
    <property type="entry name" value="CbiG_N"/>
</dbReference>
<dbReference type="PANTHER" id="PTHR37477:SF1">
    <property type="entry name" value="COBALT-PRECORRIN-5A HYDROLASE"/>
    <property type="match status" value="1"/>
</dbReference>
<keyword evidence="4" id="KW-1185">Reference proteome</keyword>
<reference evidence="3 4" key="1">
    <citation type="submission" date="2016-11" db="EMBL/GenBank/DDBJ databases">
        <authorList>
            <person name="Jaros S."/>
            <person name="Januszkiewicz K."/>
            <person name="Wedrychowicz H."/>
        </authorList>
    </citation>
    <scope>NUCLEOTIDE SEQUENCE [LARGE SCALE GENOMIC DNA]</scope>
    <source>
        <strain evidence="3 4">DSM 14809</strain>
    </source>
</reference>
<dbReference type="SUPFAM" id="SSF159672">
    <property type="entry name" value="CbiG N-terminal domain-like"/>
    <property type="match status" value="1"/>
</dbReference>
<dbReference type="SUPFAM" id="SSF159664">
    <property type="entry name" value="CobE/GbiG C-terminal domain-like"/>
    <property type="match status" value="1"/>
</dbReference>
<organism evidence="3 4">
    <name type="scientific">Pseudobutyrivibrio xylanivorans DSM 14809</name>
    <dbReference type="NCBI Taxonomy" id="1123012"/>
    <lineage>
        <taxon>Bacteria</taxon>
        <taxon>Bacillati</taxon>
        <taxon>Bacillota</taxon>
        <taxon>Clostridia</taxon>
        <taxon>Lachnospirales</taxon>
        <taxon>Lachnospiraceae</taxon>
        <taxon>Pseudobutyrivibrio</taxon>
    </lineage>
</organism>
<feature type="domain" description="Cobalamin synthesis G N-terminal" evidence="2">
    <location>
        <begin position="38"/>
        <end position="118"/>
    </location>
</feature>
<dbReference type="EMBL" id="FQYQ01000003">
    <property type="protein sequence ID" value="SHI59574.1"/>
    <property type="molecule type" value="Genomic_DNA"/>
</dbReference>
<proteinExistence type="predicted"/>
<name>A0A1M6CFQ4_PSEXY</name>
<keyword evidence="3" id="KW-0456">Lyase</keyword>
<evidence type="ECO:0000259" key="1">
    <source>
        <dbReference type="Pfam" id="PF01890"/>
    </source>
</evidence>
<dbReference type="AlphaFoldDB" id="A0A1M6CFQ4"/>
<dbReference type="Gene3D" id="3.30.420.180">
    <property type="entry name" value="CobE/GbiG C-terminal domain"/>
    <property type="match status" value="1"/>
</dbReference>
<evidence type="ECO:0000259" key="2">
    <source>
        <dbReference type="Pfam" id="PF11760"/>
    </source>
</evidence>
<dbReference type="Gene3D" id="3.40.50.11220">
    <property type="match status" value="1"/>
</dbReference>
<gene>
    <name evidence="3" type="ORF">SAMN02745725_00690</name>
</gene>
<dbReference type="InterPro" id="IPR052553">
    <property type="entry name" value="CbiG_hydrolase"/>
</dbReference>
<dbReference type="Proteomes" id="UP000184185">
    <property type="component" value="Unassembled WGS sequence"/>
</dbReference>
<dbReference type="RefSeq" id="WP_072912788.1">
    <property type="nucleotide sequence ID" value="NZ_FQYQ01000003.1"/>
</dbReference>
<protein>
    <submittedName>
        <fullName evidence="3">Cobalt-precorrin 5A acetaldehyde-lyase</fullName>
    </submittedName>
</protein>
<dbReference type="PANTHER" id="PTHR37477">
    <property type="entry name" value="COBALT-PRECORRIN-5A HYDROLASE"/>
    <property type="match status" value="1"/>
</dbReference>
<dbReference type="OrthoDB" id="9781023at2"/>
<evidence type="ECO:0000313" key="4">
    <source>
        <dbReference type="Proteomes" id="UP000184185"/>
    </source>
</evidence>
<evidence type="ECO:0000313" key="3">
    <source>
        <dbReference type="EMBL" id="SHI59574.1"/>
    </source>
</evidence>
<dbReference type="GO" id="GO:0009236">
    <property type="term" value="P:cobalamin biosynthetic process"/>
    <property type="evidence" value="ECO:0007669"/>
    <property type="project" value="InterPro"/>
</dbReference>
<dbReference type="Pfam" id="PF01890">
    <property type="entry name" value="CbiG_C"/>
    <property type="match status" value="1"/>
</dbReference>
<dbReference type="InterPro" id="IPR002750">
    <property type="entry name" value="CobE/GbiG_C"/>
</dbReference>
<dbReference type="GO" id="GO:0016829">
    <property type="term" value="F:lyase activity"/>
    <property type="evidence" value="ECO:0007669"/>
    <property type="project" value="UniProtKB-KW"/>
</dbReference>